<dbReference type="EMBL" id="LN835309">
    <property type="protein sequence ID" value="CRH02737.1"/>
    <property type="molecule type" value="Genomic_DNA"/>
</dbReference>
<name>A0A1J1HB62_PLARL</name>
<sequence>MNFCDFPISNSKGVCHRQRTTEYENNGITKFFLKDLIKESSLKNNDIASNQVQNNENNFQQNDKNQSFNVSYIWETDTISGLRFINVLNKKDKKKLGFQCIYCRDKQLFKKKSSVLYHMVTFNHGLKTSVIEELKINERNSDDRLDFINNFNVEKPITKKKENEVQKESVNDYNLIKLEIEFVSTLNLLTHEELKTLFLLFFPEDLLSVNEYMNKENIIENFLLNINSISKKYSGTIKETYNSHILNKDVNHITLNEYLNELKNTAKAEYNIKCDKSIGSQVIINELMNCENKIYEEKDTYEGDKKIVSESGTENENVATKDIEKSKKVIPEENKKEIIEDNKKEIIEDNKKEIIEDNKKEIIEDNKKEIIENKKEIVENKKEIIEENKNNIIEKSQNNIIENNNKKNKKEIIKSNEKNHIIININDYDIFKHNDKLFINLTAHKEKEDNKQNMEKEAFLIINNSAINNENNDIEVNSTSNHLENINTQRNTITDHSKENVIGVLLNMNNKIKKNKNRNETKKKIITNVHKKSRKNEKNSLHEKLKIDNLGKRSSFQETLMEEISIQENFIKESSINENLMEDNLIENNLDKENNSLNLNKKKYILENHKKNYYIENFDNNINKCINSVDIETNNNSAKDNLCIYNNNLPYMKNNVKGDDINDNKSKIENNHINNAESTIKINEVNNTENNLNLNDFNLKNTNGTSVRKINYEKKNINNNNILVNHENSNCILSMKEIKKKRTISNKILKENEKQKIEYGILFRRKRNVKSTYSTKFLEEKKIMNIKKKHTKKIRKIKKPTYINYEKNICNFVGKKKILSTREKHKKKMTNKSKRKKIENSCTFLIKEIKQLCNLSKENIIQHNDVNLLCTRSYRLSRYVKK</sequence>
<evidence type="ECO:0000313" key="2">
    <source>
        <dbReference type="EMBL" id="CRH02737.1"/>
    </source>
</evidence>
<organism evidence="2 3">
    <name type="scientific">Plasmodium relictum</name>
    <dbReference type="NCBI Taxonomy" id="85471"/>
    <lineage>
        <taxon>Eukaryota</taxon>
        <taxon>Sar</taxon>
        <taxon>Alveolata</taxon>
        <taxon>Apicomplexa</taxon>
        <taxon>Aconoidasida</taxon>
        <taxon>Haemosporida</taxon>
        <taxon>Plasmodiidae</taxon>
        <taxon>Plasmodium</taxon>
        <taxon>Plasmodium (Haemamoeba)</taxon>
    </lineage>
</organism>
<dbReference type="GeneID" id="39738903"/>
<protein>
    <submittedName>
        <fullName evidence="2">Uncharacterized protein</fullName>
    </submittedName>
</protein>
<keyword evidence="1" id="KW-0175">Coiled coil</keyword>
<dbReference type="RefSeq" id="XP_028535257.1">
    <property type="nucleotide sequence ID" value="XM_028679554.1"/>
</dbReference>
<evidence type="ECO:0000256" key="1">
    <source>
        <dbReference type="SAM" id="Coils"/>
    </source>
</evidence>
<dbReference type="Proteomes" id="UP000220158">
    <property type="component" value="Chromosome 14"/>
</dbReference>
<dbReference type="OMA" id="HNDKLFI"/>
<accession>A0A1J1HB62</accession>
<proteinExistence type="predicted"/>
<reference evidence="2 3" key="1">
    <citation type="submission" date="2015-04" db="EMBL/GenBank/DDBJ databases">
        <authorList>
            <consortium name="Pathogen Informatics"/>
        </authorList>
    </citation>
    <scope>NUCLEOTIDE SEQUENCE [LARGE SCALE GENOMIC DNA]</scope>
    <source>
        <strain evidence="2 3">SGS1</strain>
    </source>
</reference>
<dbReference type="KEGG" id="prel:PRELSG_1447100"/>
<keyword evidence="3" id="KW-1185">Reference proteome</keyword>
<dbReference type="AlphaFoldDB" id="A0A1J1HB62"/>
<evidence type="ECO:0000313" key="3">
    <source>
        <dbReference type="Proteomes" id="UP000220158"/>
    </source>
</evidence>
<dbReference type="VEuPathDB" id="PlasmoDB:PRELSG_1447100"/>
<feature type="coiled-coil region" evidence="1">
    <location>
        <begin position="360"/>
        <end position="395"/>
    </location>
</feature>
<dbReference type="OrthoDB" id="372177at2759"/>
<gene>
    <name evidence="2" type="ORF">PRELSG_1447100</name>
</gene>